<evidence type="ECO:0008006" key="4">
    <source>
        <dbReference type="Google" id="ProtNLM"/>
    </source>
</evidence>
<sequence>MMKRNLYNNAEFLLMREITKLILIIFVFEVLLFLVASAIPQNNPTLVSQFNSTEKQILNVSYFGKVIHIYTHNLMVAILDFIPAIGLVVLAISIYSTGMVLSAFSSTLNVSGLLAAIGLMTLPHSWLELPSYAIASGSGLYIIIRPKEWIRGLLTLIIVPIELFLAALVESGEFYVSNPYMLWLYAIPAFVFLYFFYEFLQKTADKYIASKVKITQQPVSNYFPQTQPNLIQNPYADYITKYNQNWNLASYYETQGNIIEAMRYYWEALYYLITAVGLKLGMPTYSKEDYDNIIRSVGYKIGNPQLYDIYNEAFKIRVENRINDFSLFKTYISELAKYLHMI</sequence>
<proteinExistence type="predicted"/>
<keyword evidence="1" id="KW-1133">Transmembrane helix</keyword>
<evidence type="ECO:0000313" key="3">
    <source>
        <dbReference type="Proteomes" id="UP001319921"/>
    </source>
</evidence>
<dbReference type="Proteomes" id="UP001319921">
    <property type="component" value="Chromosome"/>
</dbReference>
<feature type="transmembrane region" description="Helical" evidence="1">
    <location>
        <begin position="21"/>
        <end position="39"/>
    </location>
</feature>
<protein>
    <recommendedName>
        <fullName evidence="4">Stage II sporulation protein M</fullName>
    </recommendedName>
</protein>
<feature type="transmembrane region" description="Helical" evidence="1">
    <location>
        <begin position="126"/>
        <end position="144"/>
    </location>
</feature>
<feature type="transmembrane region" description="Helical" evidence="1">
    <location>
        <begin position="99"/>
        <end position="120"/>
    </location>
</feature>
<dbReference type="Pfam" id="PF01944">
    <property type="entry name" value="SpoIIM"/>
    <property type="match status" value="1"/>
</dbReference>
<organism evidence="2 3">
    <name type="scientific">Saccharolobus caldissimus</name>
    <dbReference type="NCBI Taxonomy" id="1702097"/>
    <lineage>
        <taxon>Archaea</taxon>
        <taxon>Thermoproteota</taxon>
        <taxon>Thermoprotei</taxon>
        <taxon>Sulfolobales</taxon>
        <taxon>Sulfolobaceae</taxon>
        <taxon>Saccharolobus</taxon>
    </lineage>
</organism>
<keyword evidence="1" id="KW-0812">Transmembrane</keyword>
<evidence type="ECO:0000313" key="2">
    <source>
        <dbReference type="EMBL" id="BDC00052.1"/>
    </source>
</evidence>
<evidence type="ECO:0000256" key="1">
    <source>
        <dbReference type="SAM" id="Phobius"/>
    </source>
</evidence>
<reference evidence="2 3" key="1">
    <citation type="journal article" date="2022" name="Microbiol. Resour. Announc.">
        <title>Complete Genome Sequence of the Hyperthermophilic and Acidophilic Archaeon Saccharolobus caldissimus Strain HS-3T.</title>
        <authorList>
            <person name="Sakai H.D."/>
            <person name="Kurosawa N."/>
        </authorList>
    </citation>
    <scope>NUCLEOTIDE SEQUENCE [LARGE SCALE GENOMIC DNA]</scope>
    <source>
        <strain evidence="2 3">JCM32116</strain>
    </source>
</reference>
<dbReference type="EMBL" id="AP025226">
    <property type="protein sequence ID" value="BDC00052.1"/>
    <property type="molecule type" value="Genomic_DNA"/>
</dbReference>
<keyword evidence="3" id="KW-1185">Reference proteome</keyword>
<gene>
    <name evidence="2" type="ORF">SACC_30680</name>
</gene>
<keyword evidence="1" id="KW-0472">Membrane</keyword>
<feature type="transmembrane region" description="Helical" evidence="1">
    <location>
        <begin position="149"/>
        <end position="168"/>
    </location>
</feature>
<dbReference type="KEGG" id="scas:SACC_30680"/>
<dbReference type="AlphaFoldDB" id="A0AAQ4CW70"/>
<name>A0AAQ4CW70_9CREN</name>
<feature type="transmembrane region" description="Helical" evidence="1">
    <location>
        <begin position="69"/>
        <end position="92"/>
    </location>
</feature>
<accession>A0AAQ4CW70</accession>
<feature type="transmembrane region" description="Helical" evidence="1">
    <location>
        <begin position="180"/>
        <end position="197"/>
    </location>
</feature>
<dbReference type="InterPro" id="IPR002798">
    <property type="entry name" value="SpoIIM-like"/>
</dbReference>